<organism evidence="2 3">
    <name type="scientific">Niallia circulans</name>
    <name type="common">Bacillus circulans</name>
    <dbReference type="NCBI Taxonomy" id="1397"/>
    <lineage>
        <taxon>Bacteria</taxon>
        <taxon>Bacillati</taxon>
        <taxon>Bacillota</taxon>
        <taxon>Bacilli</taxon>
        <taxon>Bacillales</taxon>
        <taxon>Bacillaceae</taxon>
        <taxon>Niallia</taxon>
    </lineage>
</organism>
<reference evidence="3" key="1">
    <citation type="submission" date="2018-10" db="EMBL/GenBank/DDBJ databases">
        <title>FDA dAtabase for Regulatory Grade micrObial Sequences (FDA-ARGOS): Supporting development and validation of Infectious Disease Dx tests.</title>
        <authorList>
            <person name="Minogue T."/>
            <person name="Wolcott M."/>
            <person name="Wasieloski L."/>
            <person name="Aguilar W."/>
            <person name="Moore D."/>
            <person name="Tallon L."/>
            <person name="Sadzewicz L."/>
            <person name="Sengamalay N."/>
            <person name="Ott S."/>
            <person name="Godinez A."/>
            <person name="Nagaraj S."/>
            <person name="Vavikolanu K."/>
            <person name="Vyas G."/>
            <person name="Nadendla S."/>
            <person name="George J."/>
            <person name="Sichtig H."/>
        </authorList>
    </citation>
    <scope>NUCLEOTIDE SEQUENCE [LARGE SCALE GENOMIC DNA]</scope>
    <source>
        <strain evidence="3">FDAARGOS_343</strain>
    </source>
</reference>
<name>A0A553SRQ4_NIACI</name>
<feature type="transmembrane region" description="Helical" evidence="1">
    <location>
        <begin position="6"/>
        <end position="27"/>
    </location>
</feature>
<dbReference type="InterPro" id="IPR032545">
    <property type="entry name" value="DUF4944"/>
</dbReference>
<dbReference type="Pfam" id="PF16302">
    <property type="entry name" value="DUF4944"/>
    <property type="match status" value="1"/>
</dbReference>
<proteinExistence type="predicted"/>
<dbReference type="AlphaFoldDB" id="A0A553SRQ4"/>
<accession>A0A553SRQ4</accession>
<keyword evidence="1" id="KW-0472">Membrane</keyword>
<dbReference type="RefSeq" id="WP_185763084.1">
    <property type="nucleotide sequence ID" value="NZ_RIBP01000001.1"/>
</dbReference>
<evidence type="ECO:0000313" key="3">
    <source>
        <dbReference type="Proteomes" id="UP000319837"/>
    </source>
</evidence>
<comment type="caution">
    <text evidence="2">The sequence shown here is derived from an EMBL/GenBank/DDBJ whole genome shotgun (WGS) entry which is preliminary data.</text>
</comment>
<evidence type="ECO:0000256" key="1">
    <source>
        <dbReference type="SAM" id="Phobius"/>
    </source>
</evidence>
<sequence>MNNNKVTVPIIVFLTICIIFVLILLSIKFIPISDKWSGTSNDKKWSFTIQETDRKDYHIGKLYWKGSKKEEQHINIVSFTSKIDNKVYDVIERESNDEGGNITDKDEMTYMEGIQKEEINGKSIKIIIKWSDNNIEHESHITLKKE</sequence>
<dbReference type="Proteomes" id="UP000319837">
    <property type="component" value="Unassembled WGS sequence"/>
</dbReference>
<evidence type="ECO:0000313" key="2">
    <source>
        <dbReference type="EMBL" id="TRZ39648.1"/>
    </source>
</evidence>
<keyword evidence="1" id="KW-1133">Transmembrane helix</keyword>
<keyword evidence="1" id="KW-0812">Transmembrane</keyword>
<protein>
    <submittedName>
        <fullName evidence="2">DUF4944 domain-containing protein</fullName>
    </submittedName>
</protein>
<dbReference type="EMBL" id="RIBP01000001">
    <property type="protein sequence ID" value="TRZ39648.1"/>
    <property type="molecule type" value="Genomic_DNA"/>
</dbReference>
<gene>
    <name evidence="2" type="ORF">CEQ21_01390</name>
</gene>